<reference evidence="3" key="5">
    <citation type="submission" date="2018-04" db="UniProtKB">
        <authorList>
            <consortium name="EnsemblFungi"/>
        </authorList>
    </citation>
    <scope>IDENTIFICATION</scope>
    <source>
        <strain evidence="3">R3-111a-1</strain>
    </source>
</reference>
<dbReference type="GeneID" id="20347174"/>
<dbReference type="EMBL" id="GL385397">
    <property type="protein sequence ID" value="EJT76802.1"/>
    <property type="molecule type" value="Genomic_DNA"/>
</dbReference>
<name>J3NZL9_GAET3</name>
<sequence length="97" mass="9855">MGGNDSGCKHREVHLTAQHLDIGVKRDPHAHGPPLGPTHAAGEWELGGGVTQGTLWVAGLPTPAELDAVVPKPVPSPLIRHGVAEDDISGPGSGPTA</sequence>
<keyword evidence="4" id="KW-1185">Reference proteome</keyword>
<dbReference type="VEuPathDB" id="FungiDB:GGTG_06716"/>
<reference evidence="2" key="3">
    <citation type="submission" date="2010-09" db="EMBL/GenBank/DDBJ databases">
        <title>Annotation of Gaeumannomyces graminis var. tritici R3-111a-1.</title>
        <authorList>
            <consortium name="The Broad Institute Genome Sequencing Platform"/>
            <person name="Ma L.-J."/>
            <person name="Dead R."/>
            <person name="Young S.K."/>
            <person name="Zeng Q."/>
            <person name="Gargeya S."/>
            <person name="Fitzgerald M."/>
            <person name="Haas B."/>
            <person name="Abouelleil A."/>
            <person name="Alvarado L."/>
            <person name="Arachchi H.M."/>
            <person name="Berlin A."/>
            <person name="Brown A."/>
            <person name="Chapman S.B."/>
            <person name="Chen Z."/>
            <person name="Dunbar C."/>
            <person name="Freedman E."/>
            <person name="Gearin G."/>
            <person name="Gellesch M."/>
            <person name="Goldberg J."/>
            <person name="Griggs A."/>
            <person name="Gujja S."/>
            <person name="Heiman D."/>
            <person name="Howarth C."/>
            <person name="Larson L."/>
            <person name="Lui A."/>
            <person name="MacDonald P.J.P."/>
            <person name="Mehta T."/>
            <person name="Montmayeur A."/>
            <person name="Murphy C."/>
            <person name="Neiman D."/>
            <person name="Pearson M."/>
            <person name="Priest M."/>
            <person name="Roberts A."/>
            <person name="Saif S."/>
            <person name="Shea T."/>
            <person name="Shenoy N."/>
            <person name="Sisk P."/>
            <person name="Stolte C."/>
            <person name="Sykes S."/>
            <person name="Yandava C."/>
            <person name="Wortman J."/>
            <person name="Nusbaum C."/>
            <person name="Birren B."/>
        </authorList>
    </citation>
    <scope>NUCLEOTIDE SEQUENCE</scope>
    <source>
        <strain evidence="2">R3-111a-1</strain>
    </source>
</reference>
<reference evidence="2" key="2">
    <citation type="submission" date="2010-07" db="EMBL/GenBank/DDBJ databases">
        <authorList>
            <consortium name="The Broad Institute Genome Sequencing Platform"/>
            <consortium name="Broad Institute Genome Sequencing Center for Infectious Disease"/>
            <person name="Ma L.-J."/>
            <person name="Dead R."/>
            <person name="Young S."/>
            <person name="Zeng Q."/>
            <person name="Koehrsen M."/>
            <person name="Alvarado L."/>
            <person name="Berlin A."/>
            <person name="Chapman S.B."/>
            <person name="Chen Z."/>
            <person name="Freedman E."/>
            <person name="Gellesch M."/>
            <person name="Goldberg J."/>
            <person name="Griggs A."/>
            <person name="Gujja S."/>
            <person name="Heilman E.R."/>
            <person name="Heiman D."/>
            <person name="Hepburn T."/>
            <person name="Howarth C."/>
            <person name="Jen D."/>
            <person name="Larson L."/>
            <person name="Mehta T."/>
            <person name="Neiman D."/>
            <person name="Pearson M."/>
            <person name="Roberts A."/>
            <person name="Saif S."/>
            <person name="Shea T."/>
            <person name="Shenoy N."/>
            <person name="Sisk P."/>
            <person name="Stolte C."/>
            <person name="Sykes S."/>
            <person name="Walk T."/>
            <person name="White J."/>
            <person name="Yandava C."/>
            <person name="Haas B."/>
            <person name="Nusbaum C."/>
            <person name="Birren B."/>
        </authorList>
    </citation>
    <scope>NUCLEOTIDE SEQUENCE</scope>
    <source>
        <strain evidence="2">R3-111a-1</strain>
    </source>
</reference>
<protein>
    <submittedName>
        <fullName evidence="2 3">Uncharacterized protein</fullName>
    </submittedName>
</protein>
<dbReference type="RefSeq" id="XP_009222802.1">
    <property type="nucleotide sequence ID" value="XM_009224538.1"/>
</dbReference>
<dbReference type="EnsemblFungi" id="EJT76802">
    <property type="protein sequence ID" value="EJT76802"/>
    <property type="gene ID" value="GGTG_06716"/>
</dbReference>
<reference evidence="3" key="4">
    <citation type="journal article" date="2015" name="G3 (Bethesda)">
        <title>Genome sequences of three phytopathogenic species of the Magnaporthaceae family of fungi.</title>
        <authorList>
            <person name="Okagaki L.H."/>
            <person name="Nunes C.C."/>
            <person name="Sailsbery J."/>
            <person name="Clay B."/>
            <person name="Brown D."/>
            <person name="John T."/>
            <person name="Oh Y."/>
            <person name="Young N."/>
            <person name="Fitzgerald M."/>
            <person name="Haas B.J."/>
            <person name="Zeng Q."/>
            <person name="Young S."/>
            <person name="Adiconis X."/>
            <person name="Fan L."/>
            <person name="Levin J.Z."/>
            <person name="Mitchell T.K."/>
            <person name="Okubara P.A."/>
            <person name="Farman M.L."/>
            <person name="Kohn L.M."/>
            <person name="Birren B."/>
            <person name="Ma L.-J."/>
            <person name="Dean R.A."/>
        </authorList>
    </citation>
    <scope>NUCLEOTIDE SEQUENCE</scope>
    <source>
        <strain evidence="3">R3-111a-1</strain>
    </source>
</reference>
<evidence type="ECO:0000256" key="1">
    <source>
        <dbReference type="SAM" id="MobiDB-lite"/>
    </source>
</evidence>
<evidence type="ECO:0000313" key="4">
    <source>
        <dbReference type="Proteomes" id="UP000006039"/>
    </source>
</evidence>
<gene>
    <name evidence="3" type="primary">20347174</name>
    <name evidence="2" type="ORF">GGTG_06716</name>
</gene>
<dbReference type="HOGENOM" id="CLU_2346804_0_0_1"/>
<feature type="region of interest" description="Disordered" evidence="1">
    <location>
        <begin position="24"/>
        <end position="46"/>
    </location>
</feature>
<feature type="region of interest" description="Disordered" evidence="1">
    <location>
        <begin position="77"/>
        <end position="97"/>
    </location>
</feature>
<organism evidence="2">
    <name type="scientific">Gaeumannomyces tritici (strain R3-111a-1)</name>
    <name type="common">Wheat and barley take-all root rot fungus</name>
    <name type="synonym">Gaeumannomyces graminis var. tritici</name>
    <dbReference type="NCBI Taxonomy" id="644352"/>
    <lineage>
        <taxon>Eukaryota</taxon>
        <taxon>Fungi</taxon>
        <taxon>Dikarya</taxon>
        <taxon>Ascomycota</taxon>
        <taxon>Pezizomycotina</taxon>
        <taxon>Sordariomycetes</taxon>
        <taxon>Sordariomycetidae</taxon>
        <taxon>Magnaporthales</taxon>
        <taxon>Magnaporthaceae</taxon>
        <taxon>Gaeumannomyces</taxon>
    </lineage>
</organism>
<reference evidence="4" key="1">
    <citation type="submission" date="2010-07" db="EMBL/GenBank/DDBJ databases">
        <title>The genome sequence of Gaeumannomyces graminis var. tritici strain R3-111a-1.</title>
        <authorList>
            <consortium name="The Broad Institute Genome Sequencing Platform"/>
            <person name="Ma L.-J."/>
            <person name="Dead R."/>
            <person name="Young S."/>
            <person name="Zeng Q."/>
            <person name="Koehrsen M."/>
            <person name="Alvarado L."/>
            <person name="Berlin A."/>
            <person name="Chapman S.B."/>
            <person name="Chen Z."/>
            <person name="Freedman E."/>
            <person name="Gellesch M."/>
            <person name="Goldberg J."/>
            <person name="Griggs A."/>
            <person name="Gujja S."/>
            <person name="Heilman E.R."/>
            <person name="Heiman D."/>
            <person name="Hepburn T."/>
            <person name="Howarth C."/>
            <person name="Jen D."/>
            <person name="Larson L."/>
            <person name="Mehta T."/>
            <person name="Neiman D."/>
            <person name="Pearson M."/>
            <person name="Roberts A."/>
            <person name="Saif S."/>
            <person name="Shea T."/>
            <person name="Shenoy N."/>
            <person name="Sisk P."/>
            <person name="Stolte C."/>
            <person name="Sykes S."/>
            <person name="Walk T."/>
            <person name="White J."/>
            <person name="Yandava C."/>
            <person name="Haas B."/>
            <person name="Nusbaum C."/>
            <person name="Birren B."/>
        </authorList>
    </citation>
    <scope>NUCLEOTIDE SEQUENCE [LARGE SCALE GENOMIC DNA]</scope>
    <source>
        <strain evidence="4">R3-111a-1</strain>
    </source>
</reference>
<accession>J3NZL9</accession>
<dbReference type="Proteomes" id="UP000006039">
    <property type="component" value="Unassembled WGS sequence"/>
</dbReference>
<evidence type="ECO:0000313" key="3">
    <source>
        <dbReference type="EnsemblFungi" id="EJT76802"/>
    </source>
</evidence>
<evidence type="ECO:0000313" key="2">
    <source>
        <dbReference type="EMBL" id="EJT76802.1"/>
    </source>
</evidence>
<proteinExistence type="predicted"/>
<dbReference type="AlphaFoldDB" id="J3NZL9"/>